<keyword evidence="4 5" id="KW-0694">RNA-binding</keyword>
<comment type="similarity">
    <text evidence="5">Belongs to the CsrA/RsmA family.</text>
</comment>
<dbReference type="Gene3D" id="2.60.40.4380">
    <property type="entry name" value="Translational regulator CsrA"/>
    <property type="match status" value="1"/>
</dbReference>
<dbReference type="NCBIfam" id="TIGR00202">
    <property type="entry name" value="csrA"/>
    <property type="match status" value="1"/>
</dbReference>
<dbReference type="FunFam" id="2.60.40.4380:FF:000002">
    <property type="entry name" value="Translational regulator CsrA"/>
    <property type="match status" value="1"/>
</dbReference>
<evidence type="ECO:0000256" key="1">
    <source>
        <dbReference type="ARBA" id="ARBA00022490"/>
    </source>
</evidence>
<keyword evidence="3 5" id="KW-0810">Translation regulation</keyword>
<evidence type="ECO:0000256" key="4">
    <source>
        <dbReference type="ARBA" id="ARBA00022884"/>
    </source>
</evidence>
<dbReference type="GO" id="GO:1902208">
    <property type="term" value="P:regulation of bacterial-type flagellum assembly"/>
    <property type="evidence" value="ECO:0007669"/>
    <property type="project" value="UniProtKB-UniRule"/>
</dbReference>
<evidence type="ECO:0000256" key="2">
    <source>
        <dbReference type="ARBA" id="ARBA00022491"/>
    </source>
</evidence>
<dbReference type="InterPro" id="IPR003751">
    <property type="entry name" value="CsrA"/>
</dbReference>
<name>A0A6A8D8P7_9BACI</name>
<comment type="caution">
    <text evidence="6">The sequence shown here is derived from an EMBL/GenBank/DDBJ whole genome shotgun (WGS) entry which is preliminary data.</text>
</comment>
<keyword evidence="1 5" id="KW-0963">Cytoplasm</keyword>
<evidence type="ECO:0000256" key="5">
    <source>
        <dbReference type="HAMAP-Rule" id="MF_00167"/>
    </source>
</evidence>
<dbReference type="NCBIfam" id="NF002469">
    <property type="entry name" value="PRK01712.1"/>
    <property type="match status" value="1"/>
</dbReference>
<reference evidence="6" key="1">
    <citation type="submission" date="2019-11" db="EMBL/GenBank/DDBJ databases">
        <authorList>
            <person name="Li J."/>
        </authorList>
    </citation>
    <scope>NUCLEOTIDE SEQUENCE</scope>
    <source>
        <strain evidence="6">B6B</strain>
    </source>
</reference>
<dbReference type="PANTHER" id="PTHR34984">
    <property type="entry name" value="CARBON STORAGE REGULATOR"/>
    <property type="match status" value="1"/>
</dbReference>
<dbReference type="Pfam" id="PF02599">
    <property type="entry name" value="CsrA"/>
    <property type="match status" value="1"/>
</dbReference>
<organism evidence="6 7">
    <name type="scientific">Aquibacillus halophilus</name>
    <dbReference type="NCBI Taxonomy" id="930132"/>
    <lineage>
        <taxon>Bacteria</taxon>
        <taxon>Bacillati</taxon>
        <taxon>Bacillota</taxon>
        <taxon>Bacilli</taxon>
        <taxon>Bacillales</taxon>
        <taxon>Bacillaceae</taxon>
        <taxon>Aquibacillus</taxon>
    </lineage>
</organism>
<dbReference type="GO" id="GO:0006402">
    <property type="term" value="P:mRNA catabolic process"/>
    <property type="evidence" value="ECO:0007669"/>
    <property type="project" value="InterPro"/>
</dbReference>
<dbReference type="OrthoDB" id="9809061at2"/>
<evidence type="ECO:0000313" key="7">
    <source>
        <dbReference type="Proteomes" id="UP000799092"/>
    </source>
</evidence>
<evidence type="ECO:0000256" key="3">
    <source>
        <dbReference type="ARBA" id="ARBA00022845"/>
    </source>
</evidence>
<dbReference type="AlphaFoldDB" id="A0A6A8D8P7"/>
<gene>
    <name evidence="5 6" type="primary">csrA</name>
    <name evidence="6" type="ORF">GH741_04705</name>
</gene>
<dbReference type="EMBL" id="WJNG01000003">
    <property type="protein sequence ID" value="MRH41974.1"/>
    <property type="molecule type" value="Genomic_DNA"/>
</dbReference>
<comment type="subunit">
    <text evidence="5">Homodimer; the beta-strands of each monomer intercalate to form a hydrophobic core, while the alpha-helices form wings that extend away from the core.</text>
</comment>
<dbReference type="GO" id="GO:0045947">
    <property type="term" value="P:negative regulation of translational initiation"/>
    <property type="evidence" value="ECO:0007669"/>
    <property type="project" value="UniProtKB-UniRule"/>
</dbReference>
<keyword evidence="7" id="KW-1185">Reference proteome</keyword>
<evidence type="ECO:0000313" key="6">
    <source>
        <dbReference type="EMBL" id="MRH41974.1"/>
    </source>
</evidence>
<comment type="subcellular location">
    <subcellularLocation>
        <location evidence="5">Cytoplasm</location>
    </subcellularLocation>
</comment>
<dbReference type="SUPFAM" id="SSF117130">
    <property type="entry name" value="CsrA-like"/>
    <property type="match status" value="1"/>
</dbReference>
<proteinExistence type="inferred from homology"/>
<dbReference type="PANTHER" id="PTHR34984:SF1">
    <property type="entry name" value="CARBON STORAGE REGULATOR"/>
    <property type="match status" value="1"/>
</dbReference>
<comment type="function">
    <text evidence="5">A translational regulator that binds mRNA to regulate translation initiation and/or mRNA stability. Usually binds in the 5'-UTR at or near the Shine-Dalgarno sequence preventing ribosome-binding, thus repressing translation. Its main target seems to be the major flagellin gene, while its function is anatagonized by FliW.</text>
</comment>
<dbReference type="InterPro" id="IPR036107">
    <property type="entry name" value="CsrA_sf"/>
</dbReference>
<protein>
    <recommendedName>
        <fullName evidence="5">Translational regulator CsrA</fullName>
    </recommendedName>
</protein>
<dbReference type="Proteomes" id="UP000799092">
    <property type="component" value="Unassembled WGS sequence"/>
</dbReference>
<dbReference type="RefSeq" id="WP_153735632.1">
    <property type="nucleotide sequence ID" value="NZ_WJNG01000003.1"/>
</dbReference>
<keyword evidence="5" id="KW-1005">Bacterial flagellum biogenesis</keyword>
<dbReference type="GO" id="GO:0044781">
    <property type="term" value="P:bacterial-type flagellum organization"/>
    <property type="evidence" value="ECO:0007669"/>
    <property type="project" value="UniProtKB-KW"/>
</dbReference>
<dbReference type="HAMAP" id="MF_00167">
    <property type="entry name" value="CsrA"/>
    <property type="match status" value="1"/>
</dbReference>
<dbReference type="GO" id="GO:0048027">
    <property type="term" value="F:mRNA 5'-UTR binding"/>
    <property type="evidence" value="ECO:0007669"/>
    <property type="project" value="UniProtKB-UniRule"/>
</dbReference>
<sequence length="76" mass="8491">MLVLTRKINEAIKIGDEIEVKVLGIDGDQIKLGISAPKHVDIHRMEIYLDIQEQNSEAAGVSTDLIHLLKNNTKKD</sequence>
<accession>A0A6A8D8P7</accession>
<dbReference type="GO" id="GO:0005829">
    <property type="term" value="C:cytosol"/>
    <property type="evidence" value="ECO:0007669"/>
    <property type="project" value="TreeGrafter"/>
</dbReference>
<keyword evidence="2 5" id="KW-0678">Repressor</keyword>
<dbReference type="GO" id="GO:0006109">
    <property type="term" value="P:regulation of carbohydrate metabolic process"/>
    <property type="evidence" value="ECO:0007669"/>
    <property type="project" value="InterPro"/>
</dbReference>